<comment type="caution">
    <text evidence="1">The sequence shown here is derived from an EMBL/GenBank/DDBJ whole genome shotgun (WGS) entry which is preliminary data.</text>
</comment>
<dbReference type="EMBL" id="REGN01008920">
    <property type="protein sequence ID" value="RNA02335.1"/>
    <property type="molecule type" value="Genomic_DNA"/>
</dbReference>
<dbReference type="AlphaFoldDB" id="A0A3M7PU98"/>
<organism evidence="1 2">
    <name type="scientific">Brachionus plicatilis</name>
    <name type="common">Marine rotifer</name>
    <name type="synonym">Brachionus muelleri</name>
    <dbReference type="NCBI Taxonomy" id="10195"/>
    <lineage>
        <taxon>Eukaryota</taxon>
        <taxon>Metazoa</taxon>
        <taxon>Spiralia</taxon>
        <taxon>Gnathifera</taxon>
        <taxon>Rotifera</taxon>
        <taxon>Eurotatoria</taxon>
        <taxon>Monogononta</taxon>
        <taxon>Pseudotrocha</taxon>
        <taxon>Ploima</taxon>
        <taxon>Brachionidae</taxon>
        <taxon>Brachionus</taxon>
    </lineage>
</organism>
<name>A0A3M7PU98_BRAPC</name>
<evidence type="ECO:0000313" key="2">
    <source>
        <dbReference type="Proteomes" id="UP000276133"/>
    </source>
</evidence>
<proteinExistence type="predicted"/>
<evidence type="ECO:0000313" key="1">
    <source>
        <dbReference type="EMBL" id="RNA02335.1"/>
    </source>
</evidence>
<dbReference type="Proteomes" id="UP000276133">
    <property type="component" value="Unassembled WGS sequence"/>
</dbReference>
<keyword evidence="2" id="KW-1185">Reference proteome</keyword>
<sequence>MFLQFSIFVFRRTDNLFLPNNTMNYCTFNYKIISVMSNMSYLSEHTFGLVLTQFNLRRYSLKIRVDRPIKFLFSSCGFLRNFCVAVMTSAFARQIQLKKISQQSLHKLGDA</sequence>
<accession>A0A3M7PU98</accession>
<reference evidence="1 2" key="1">
    <citation type="journal article" date="2018" name="Sci. Rep.">
        <title>Genomic signatures of local adaptation to the degree of environmental predictability in rotifers.</title>
        <authorList>
            <person name="Franch-Gras L."/>
            <person name="Hahn C."/>
            <person name="Garcia-Roger E.M."/>
            <person name="Carmona M.J."/>
            <person name="Serra M."/>
            <person name="Gomez A."/>
        </authorList>
    </citation>
    <scope>NUCLEOTIDE SEQUENCE [LARGE SCALE GENOMIC DNA]</scope>
    <source>
        <strain evidence="1">HYR1</strain>
    </source>
</reference>
<protein>
    <submittedName>
        <fullName evidence="1">Uncharacterized protein</fullName>
    </submittedName>
</protein>
<gene>
    <name evidence="1" type="ORF">BpHYR1_042038</name>
</gene>